<keyword evidence="3" id="KW-1185">Reference proteome</keyword>
<reference evidence="2 3" key="2">
    <citation type="journal article" date="2016" name="Genome Announc.">
        <title>Complete Genome Sequence of a Strain of Azospirillum thiophilum Isolated from a Sulfide Spring.</title>
        <authorList>
            <person name="Fomenkov A."/>
            <person name="Vincze T."/>
            <person name="Grabovich M."/>
            <person name="Anton B.P."/>
            <person name="Dubinina G."/>
            <person name="Orlova M."/>
            <person name="Belousova E."/>
            <person name="Roberts R.J."/>
        </authorList>
    </citation>
    <scope>NUCLEOTIDE SEQUENCE [LARGE SCALE GENOMIC DNA]</scope>
    <source>
        <strain evidence="2 3">BV-S</strain>
    </source>
</reference>
<dbReference type="AlphaFoldDB" id="A0AAC8ZVQ7"/>
<feature type="domain" description="Co-chaperone DjlA N-terminal" evidence="1">
    <location>
        <begin position="19"/>
        <end position="122"/>
    </location>
</feature>
<dbReference type="InterPro" id="IPR029024">
    <property type="entry name" value="TerB-like"/>
</dbReference>
<evidence type="ECO:0000313" key="2">
    <source>
        <dbReference type="EMBL" id="ALG74183.1"/>
    </source>
</evidence>
<accession>A0AAC8ZVQ7</accession>
<dbReference type="InterPro" id="IPR007791">
    <property type="entry name" value="DjlA_N"/>
</dbReference>
<evidence type="ECO:0000313" key="3">
    <source>
        <dbReference type="Proteomes" id="UP000069935"/>
    </source>
</evidence>
<dbReference type="KEGG" id="ati:AL072_24700"/>
<evidence type="ECO:0000259" key="1">
    <source>
        <dbReference type="Pfam" id="PF05099"/>
    </source>
</evidence>
<dbReference type="Gene3D" id="1.10.3680.10">
    <property type="entry name" value="TerB-like"/>
    <property type="match status" value="1"/>
</dbReference>
<sequence>MGLFDVFKGNAPFDVTPRRALVVSLIYCMGSDGEIDPEEVGHLVSVLGRNATREELDRCFKFARSTPPDNFLAEAAPRLNEQQRLCILLNMIDSAMADGEAEQGERDLIGRFQQAFGFDDAKLGPYFQALVVKNSRQVLDV</sequence>
<dbReference type="SUPFAM" id="SSF158682">
    <property type="entry name" value="TerB-like"/>
    <property type="match status" value="1"/>
</dbReference>
<dbReference type="EMBL" id="CP012404">
    <property type="protein sequence ID" value="ALG74183.1"/>
    <property type="molecule type" value="Genomic_DNA"/>
</dbReference>
<dbReference type="Proteomes" id="UP000069935">
    <property type="component" value="Chromosome 4"/>
</dbReference>
<dbReference type="Pfam" id="PF05099">
    <property type="entry name" value="TerB"/>
    <property type="match status" value="1"/>
</dbReference>
<proteinExistence type="predicted"/>
<dbReference type="CDD" id="cd07177">
    <property type="entry name" value="terB_like"/>
    <property type="match status" value="1"/>
</dbReference>
<protein>
    <submittedName>
        <fullName evidence="2">Tellurite resistance protein TerB</fullName>
    </submittedName>
</protein>
<dbReference type="RefSeq" id="WP_045583500.1">
    <property type="nucleotide sequence ID" value="NZ_CP012404.1"/>
</dbReference>
<name>A0AAC8ZVQ7_9PROT</name>
<reference evidence="3" key="1">
    <citation type="submission" date="2015-08" db="EMBL/GenBank/DDBJ databases">
        <title>Complete Genome Sequence of Azospirillum thiophilum BV-S.</title>
        <authorList>
            <person name="Fomenkov A."/>
            <person name="Vincze T."/>
            <person name="Grabovich M."/>
            <person name="Dubinina G."/>
            <person name="Orlova M."/>
            <person name="Belousova E."/>
            <person name="Roberts R.J."/>
        </authorList>
    </citation>
    <scope>NUCLEOTIDE SEQUENCE [LARGE SCALE GENOMIC DNA]</scope>
    <source>
        <strain evidence="3">BV-S</strain>
    </source>
</reference>
<gene>
    <name evidence="2" type="ORF">AL072_24700</name>
</gene>
<organism evidence="2 3">
    <name type="scientific">Azospirillum thiophilum</name>
    <dbReference type="NCBI Taxonomy" id="528244"/>
    <lineage>
        <taxon>Bacteria</taxon>
        <taxon>Pseudomonadati</taxon>
        <taxon>Pseudomonadota</taxon>
        <taxon>Alphaproteobacteria</taxon>
        <taxon>Rhodospirillales</taxon>
        <taxon>Azospirillaceae</taxon>
        <taxon>Azospirillum</taxon>
    </lineage>
</organism>